<comment type="caution">
    <text evidence="1">The sequence shown here is derived from an EMBL/GenBank/DDBJ whole genome shotgun (WGS) entry which is preliminary data.</text>
</comment>
<dbReference type="EMBL" id="JALNTZ010000004">
    <property type="protein sequence ID" value="KAJ3653467.1"/>
    <property type="molecule type" value="Genomic_DNA"/>
</dbReference>
<accession>A0AA38MEI2</accession>
<dbReference type="Proteomes" id="UP001168821">
    <property type="component" value="Unassembled WGS sequence"/>
</dbReference>
<evidence type="ECO:0000313" key="2">
    <source>
        <dbReference type="Proteomes" id="UP001168821"/>
    </source>
</evidence>
<proteinExistence type="predicted"/>
<evidence type="ECO:0000313" key="1">
    <source>
        <dbReference type="EMBL" id="KAJ3653467.1"/>
    </source>
</evidence>
<keyword evidence="2" id="KW-1185">Reference proteome</keyword>
<organism evidence="1 2">
    <name type="scientific">Zophobas morio</name>
    <dbReference type="NCBI Taxonomy" id="2755281"/>
    <lineage>
        <taxon>Eukaryota</taxon>
        <taxon>Metazoa</taxon>
        <taxon>Ecdysozoa</taxon>
        <taxon>Arthropoda</taxon>
        <taxon>Hexapoda</taxon>
        <taxon>Insecta</taxon>
        <taxon>Pterygota</taxon>
        <taxon>Neoptera</taxon>
        <taxon>Endopterygota</taxon>
        <taxon>Coleoptera</taxon>
        <taxon>Polyphaga</taxon>
        <taxon>Cucujiformia</taxon>
        <taxon>Tenebrionidae</taxon>
        <taxon>Zophobas</taxon>
    </lineage>
</organism>
<reference evidence="1" key="1">
    <citation type="journal article" date="2023" name="G3 (Bethesda)">
        <title>Whole genome assemblies of Zophobas morio and Tenebrio molitor.</title>
        <authorList>
            <person name="Kaur S."/>
            <person name="Stinson S.A."/>
            <person name="diCenzo G.C."/>
        </authorList>
    </citation>
    <scope>NUCLEOTIDE SEQUENCE</scope>
    <source>
        <strain evidence="1">QUZm001</strain>
    </source>
</reference>
<name>A0AA38MEI2_9CUCU</name>
<protein>
    <submittedName>
        <fullName evidence="1">Uncharacterized protein</fullName>
    </submittedName>
</protein>
<gene>
    <name evidence="1" type="ORF">Zmor_012716</name>
</gene>
<sequence length="123" mass="13808">MCVLVAKRLNSGRRHPPDNSANPRSLSKWIRHSALNPCFSPKTATVEGVLSGLLPSLKDPREPFRPSRIQNSRNIFLGSSFNAARSVLIVKGALQQAGLHPKYFPHLERVKLLKVINTIEYRK</sequence>
<dbReference type="AlphaFoldDB" id="A0AA38MEI2"/>